<dbReference type="HOGENOM" id="CLU_123291_0_0_5"/>
<keyword evidence="4" id="KW-0488">Methylation</keyword>
<dbReference type="InterPro" id="IPR045584">
    <property type="entry name" value="Pilin-like"/>
</dbReference>
<feature type="transmembrane region" description="Helical" evidence="11">
    <location>
        <begin position="14"/>
        <end position="39"/>
    </location>
</feature>
<dbReference type="eggNOG" id="COG4970">
    <property type="taxonomic scope" value="Bacteria"/>
</dbReference>
<protein>
    <recommendedName>
        <fullName evidence="2">Type II secretion system protein H</fullName>
    </recommendedName>
    <alternativeName>
        <fullName evidence="10">General secretion pathway protein H</fullName>
    </alternativeName>
</protein>
<organism evidence="13 14">
    <name type="scientific">Bradyrhizobium oligotrophicum S58</name>
    <dbReference type="NCBI Taxonomy" id="1245469"/>
    <lineage>
        <taxon>Bacteria</taxon>
        <taxon>Pseudomonadati</taxon>
        <taxon>Pseudomonadota</taxon>
        <taxon>Alphaproteobacteria</taxon>
        <taxon>Hyphomicrobiales</taxon>
        <taxon>Nitrobacteraceae</taxon>
        <taxon>Bradyrhizobium</taxon>
    </lineage>
</organism>
<keyword evidence="7 11" id="KW-1133">Transmembrane helix</keyword>
<keyword evidence="3" id="KW-1003">Cell membrane</keyword>
<dbReference type="Proteomes" id="UP000011841">
    <property type="component" value="Chromosome"/>
</dbReference>
<dbReference type="RefSeq" id="WP_015669066.1">
    <property type="nucleotide sequence ID" value="NC_020453.1"/>
</dbReference>
<evidence type="ECO:0000256" key="7">
    <source>
        <dbReference type="ARBA" id="ARBA00022989"/>
    </source>
</evidence>
<name>M4ZEP6_9BRAD</name>
<keyword evidence="5" id="KW-0997">Cell inner membrane</keyword>
<dbReference type="InterPro" id="IPR022346">
    <property type="entry name" value="T2SS_GspH"/>
</dbReference>
<dbReference type="EMBL" id="AP012603">
    <property type="protein sequence ID" value="BAM91981.1"/>
    <property type="molecule type" value="Genomic_DNA"/>
</dbReference>
<gene>
    <name evidence="13" type="ORF">S58_60050</name>
</gene>
<evidence type="ECO:0000256" key="5">
    <source>
        <dbReference type="ARBA" id="ARBA00022519"/>
    </source>
</evidence>
<dbReference type="SUPFAM" id="SSF54523">
    <property type="entry name" value="Pili subunits"/>
    <property type="match status" value="1"/>
</dbReference>
<dbReference type="InterPro" id="IPR012902">
    <property type="entry name" value="N_methyl_site"/>
</dbReference>
<dbReference type="Pfam" id="PF12019">
    <property type="entry name" value="GspH"/>
    <property type="match status" value="1"/>
</dbReference>
<proteinExistence type="inferred from homology"/>
<evidence type="ECO:0000256" key="1">
    <source>
        <dbReference type="ARBA" id="ARBA00004377"/>
    </source>
</evidence>
<feature type="domain" description="General secretion pathway GspH" evidence="12">
    <location>
        <begin position="51"/>
        <end position="145"/>
    </location>
</feature>
<evidence type="ECO:0000313" key="14">
    <source>
        <dbReference type="Proteomes" id="UP000011841"/>
    </source>
</evidence>
<dbReference type="NCBIfam" id="TIGR02532">
    <property type="entry name" value="IV_pilin_GFxxxE"/>
    <property type="match status" value="1"/>
</dbReference>
<reference evidence="13 14" key="1">
    <citation type="journal article" date="2013" name="Appl. Environ. Microbiol.">
        <title>Genome analysis suggests that the soil oligotrophic bacterium Agromonas oligotrophica (Bradyrhizobium oligotrophicum) is a nitrogen-fixing symbiont of Aeschynomene indica.</title>
        <authorList>
            <person name="Okubo T."/>
            <person name="Fukushima S."/>
            <person name="Itakura M."/>
            <person name="Oshima K."/>
            <person name="Longtonglang A."/>
            <person name="Teaumroong N."/>
            <person name="Mitsui H."/>
            <person name="Hattori M."/>
            <person name="Hattori R."/>
            <person name="Hattori T."/>
            <person name="Minamisawa K."/>
        </authorList>
    </citation>
    <scope>NUCLEOTIDE SEQUENCE [LARGE SCALE GENOMIC DNA]</scope>
    <source>
        <strain evidence="13 14">S58</strain>
    </source>
</reference>
<evidence type="ECO:0000256" key="11">
    <source>
        <dbReference type="SAM" id="Phobius"/>
    </source>
</evidence>
<dbReference type="STRING" id="1245469.S58_60050"/>
<evidence type="ECO:0000256" key="6">
    <source>
        <dbReference type="ARBA" id="ARBA00022692"/>
    </source>
</evidence>
<evidence type="ECO:0000256" key="2">
    <source>
        <dbReference type="ARBA" id="ARBA00021549"/>
    </source>
</evidence>
<dbReference type="PATRIC" id="fig|1245469.3.peg.6143"/>
<comment type="subcellular location">
    <subcellularLocation>
        <location evidence="1">Cell inner membrane</location>
        <topology evidence="1">Single-pass membrane protein</topology>
    </subcellularLocation>
</comment>
<dbReference type="Pfam" id="PF07963">
    <property type="entry name" value="N_methyl"/>
    <property type="match status" value="1"/>
</dbReference>
<keyword evidence="14" id="KW-1185">Reference proteome</keyword>
<evidence type="ECO:0000256" key="9">
    <source>
        <dbReference type="ARBA" id="ARBA00025772"/>
    </source>
</evidence>
<dbReference type="OrthoDB" id="8481584at2"/>
<dbReference type="GeneID" id="301819730"/>
<evidence type="ECO:0000259" key="12">
    <source>
        <dbReference type="Pfam" id="PF12019"/>
    </source>
</evidence>
<evidence type="ECO:0000313" key="13">
    <source>
        <dbReference type="EMBL" id="BAM91981.1"/>
    </source>
</evidence>
<dbReference type="GO" id="GO:0005886">
    <property type="term" value="C:plasma membrane"/>
    <property type="evidence" value="ECO:0007669"/>
    <property type="project" value="UniProtKB-SubCell"/>
</dbReference>
<sequence>MSALTTHWPEETSAGFTLVEMLAVLVILALAATAAVPLLSRGAVAVSLDAATGEIASALRATRAAAIVQNRMMTLSVDVDRRTFGSDAVKLRSFAPDIQAKLTYAAATQSGPAVGGFRFFPDGSSTGGDLSLGLGGREVRLCVEWLTGTVRTAAAC</sequence>
<evidence type="ECO:0000256" key="8">
    <source>
        <dbReference type="ARBA" id="ARBA00023136"/>
    </source>
</evidence>
<evidence type="ECO:0000256" key="4">
    <source>
        <dbReference type="ARBA" id="ARBA00022481"/>
    </source>
</evidence>
<evidence type="ECO:0000256" key="3">
    <source>
        <dbReference type="ARBA" id="ARBA00022475"/>
    </source>
</evidence>
<dbReference type="PROSITE" id="PS00409">
    <property type="entry name" value="PROKAR_NTER_METHYL"/>
    <property type="match status" value="1"/>
</dbReference>
<keyword evidence="8 11" id="KW-0472">Membrane</keyword>
<keyword evidence="6 11" id="KW-0812">Transmembrane</keyword>
<evidence type="ECO:0000256" key="10">
    <source>
        <dbReference type="ARBA" id="ARBA00030775"/>
    </source>
</evidence>
<dbReference type="GO" id="GO:0015627">
    <property type="term" value="C:type II protein secretion system complex"/>
    <property type="evidence" value="ECO:0007669"/>
    <property type="project" value="InterPro"/>
</dbReference>
<dbReference type="GO" id="GO:0015628">
    <property type="term" value="P:protein secretion by the type II secretion system"/>
    <property type="evidence" value="ECO:0007669"/>
    <property type="project" value="InterPro"/>
</dbReference>
<dbReference type="AlphaFoldDB" id="M4ZEP6"/>
<dbReference type="KEGG" id="aol:S58_60050"/>
<comment type="similarity">
    <text evidence="9">Belongs to the GSP H family.</text>
</comment>
<accession>M4ZEP6</accession>
<dbReference type="Gene3D" id="3.30.700.10">
    <property type="entry name" value="Glycoprotein, Type 4 Pilin"/>
    <property type="match status" value="1"/>
</dbReference>